<accession>I7M150</accession>
<keyword evidence="7" id="KW-1133">Transmembrane helix</keyword>
<dbReference type="InterPro" id="IPR014436">
    <property type="entry name" value="Extradiol_dOase_DODA"/>
</dbReference>
<gene>
    <name evidence="9" type="ORF">TTHERM_00503800</name>
</gene>
<reference evidence="10" key="1">
    <citation type="journal article" date="2006" name="PLoS Biol.">
        <title>Macronuclear genome sequence of the ciliate Tetrahymena thermophila, a model eukaryote.</title>
        <authorList>
            <person name="Eisen J.A."/>
            <person name="Coyne R.S."/>
            <person name="Wu M."/>
            <person name="Wu D."/>
            <person name="Thiagarajan M."/>
            <person name="Wortman J.R."/>
            <person name="Badger J.H."/>
            <person name="Ren Q."/>
            <person name="Amedeo P."/>
            <person name="Jones K.M."/>
            <person name="Tallon L.J."/>
            <person name="Delcher A.L."/>
            <person name="Salzberg S.L."/>
            <person name="Silva J.C."/>
            <person name="Haas B.J."/>
            <person name="Majoros W.H."/>
            <person name="Farzad M."/>
            <person name="Carlton J.M."/>
            <person name="Smith R.K. Jr."/>
            <person name="Garg J."/>
            <person name="Pearlman R.E."/>
            <person name="Karrer K.M."/>
            <person name="Sun L."/>
            <person name="Manning G."/>
            <person name="Elde N.C."/>
            <person name="Turkewitz A.P."/>
            <person name="Asai D.J."/>
            <person name="Wilkes D.E."/>
            <person name="Wang Y."/>
            <person name="Cai H."/>
            <person name="Collins K."/>
            <person name="Stewart B.A."/>
            <person name="Lee S.R."/>
            <person name="Wilamowska K."/>
            <person name="Weinberg Z."/>
            <person name="Ruzzo W.L."/>
            <person name="Wloga D."/>
            <person name="Gaertig J."/>
            <person name="Frankel J."/>
            <person name="Tsao C.-C."/>
            <person name="Gorovsky M.A."/>
            <person name="Keeling P.J."/>
            <person name="Waller R.F."/>
            <person name="Patron N.J."/>
            <person name="Cherry J.M."/>
            <person name="Stover N.A."/>
            <person name="Krieger C.J."/>
            <person name="del Toro C."/>
            <person name="Ryder H.F."/>
            <person name="Williamson S.C."/>
            <person name="Barbeau R.A."/>
            <person name="Hamilton E.P."/>
            <person name="Orias E."/>
        </authorList>
    </citation>
    <scope>NUCLEOTIDE SEQUENCE [LARGE SCALE GENOMIC DNA]</scope>
    <source>
        <strain evidence="10">SB210</strain>
    </source>
</reference>
<keyword evidence="7" id="KW-0812">Transmembrane</keyword>
<dbReference type="EMBL" id="GG662708">
    <property type="protein sequence ID" value="EAR94934.2"/>
    <property type="molecule type" value="Genomic_DNA"/>
</dbReference>
<keyword evidence="5" id="KW-0560">Oxidoreductase</keyword>
<dbReference type="STRING" id="312017.I7M150"/>
<dbReference type="CDD" id="cd07363">
    <property type="entry name" value="45_DOPA_Dioxygenase"/>
    <property type="match status" value="1"/>
</dbReference>
<sequence>MNQKNIKQLTIVQVIIILFLVYYLPQFQFSALQKVSKAEQQPQSQTNLLKIQNQQQKKLASETNLKLNTDKNQNKSKTNQKDQMTSQATRLPSLFISHGLVGETLNPDTQLFKCLNKYTKDNKLQSRIKTAIIISGHWEEKQVTVNLNPHPKVVHDHPSKWLYKFNFSLDTNVELAKQIHQKLLDNKIQAKTTTSEDIDHGGWGGLFCLYDINEQQKAFQSNTKYAPQIVQVSLHSGMDTAFHYKIGQILEQFRDENTIIINSGASTHSFTYMNHPQFTAWSKEWEKYLIEIVTNKDEQKRRDAIVAIKQHKMYNYMHHSDDHFMPLLVALGTSKYPGELICLEQQFTFMCSCYSFQ</sequence>
<feature type="transmembrane region" description="Helical" evidence="7">
    <location>
        <begin position="6"/>
        <end position="24"/>
    </location>
</feature>
<evidence type="ECO:0000313" key="10">
    <source>
        <dbReference type="Proteomes" id="UP000009168"/>
    </source>
</evidence>
<dbReference type="PANTHER" id="PTHR30096:SF0">
    <property type="entry name" value="4,5-DOPA DIOXYGENASE EXTRADIOL-LIKE PROTEIN"/>
    <property type="match status" value="1"/>
</dbReference>
<dbReference type="InterPro" id="IPR004183">
    <property type="entry name" value="Xdiol_dOase_suB"/>
</dbReference>
<evidence type="ECO:0000256" key="2">
    <source>
        <dbReference type="ARBA" id="ARBA00007581"/>
    </source>
</evidence>
<keyword evidence="4" id="KW-0862">Zinc</keyword>
<evidence type="ECO:0000256" key="7">
    <source>
        <dbReference type="SAM" id="Phobius"/>
    </source>
</evidence>
<dbReference type="SUPFAM" id="SSF53213">
    <property type="entry name" value="LigB-like"/>
    <property type="match status" value="1"/>
</dbReference>
<proteinExistence type="inferred from homology"/>
<dbReference type="Gene3D" id="3.40.830.10">
    <property type="entry name" value="LigB-like"/>
    <property type="match status" value="1"/>
</dbReference>
<dbReference type="KEGG" id="tet:TTHERM_00503800"/>
<evidence type="ECO:0000256" key="3">
    <source>
        <dbReference type="ARBA" id="ARBA00022723"/>
    </source>
</evidence>
<keyword evidence="3" id="KW-0479">Metal-binding</keyword>
<dbReference type="PANTHER" id="PTHR30096">
    <property type="entry name" value="4,5-DOPA DIOXYGENASE EXTRADIOL-LIKE PROTEIN"/>
    <property type="match status" value="1"/>
</dbReference>
<evidence type="ECO:0000313" key="9">
    <source>
        <dbReference type="EMBL" id="EAR94934.2"/>
    </source>
</evidence>
<keyword evidence="10" id="KW-1185">Reference proteome</keyword>
<protein>
    <submittedName>
        <fullName evidence="9">Aromatic ring-opening dioxygenase catalytic subunit LigB</fullName>
    </submittedName>
</protein>
<feature type="compositionally biased region" description="Polar residues" evidence="6">
    <location>
        <begin position="74"/>
        <end position="86"/>
    </location>
</feature>
<evidence type="ECO:0000256" key="6">
    <source>
        <dbReference type="SAM" id="MobiDB-lite"/>
    </source>
</evidence>
<dbReference type="GO" id="GO:0008198">
    <property type="term" value="F:ferrous iron binding"/>
    <property type="evidence" value="ECO:0007669"/>
    <property type="project" value="InterPro"/>
</dbReference>
<evidence type="ECO:0000256" key="5">
    <source>
        <dbReference type="ARBA" id="ARBA00023002"/>
    </source>
</evidence>
<dbReference type="GO" id="GO:0016702">
    <property type="term" value="F:oxidoreductase activity, acting on single donors with incorporation of molecular oxygen, incorporation of two atoms of oxygen"/>
    <property type="evidence" value="ECO:0007669"/>
    <property type="project" value="UniProtKB-ARBA"/>
</dbReference>
<comment type="cofactor">
    <cofactor evidence="1">
        <name>Zn(2+)</name>
        <dbReference type="ChEBI" id="CHEBI:29105"/>
    </cofactor>
</comment>
<dbReference type="Pfam" id="PF02900">
    <property type="entry name" value="LigB"/>
    <property type="match status" value="1"/>
</dbReference>
<dbReference type="GO" id="GO:0008270">
    <property type="term" value="F:zinc ion binding"/>
    <property type="evidence" value="ECO:0007669"/>
    <property type="project" value="InterPro"/>
</dbReference>
<dbReference type="RefSeq" id="XP_001015179.2">
    <property type="nucleotide sequence ID" value="XM_001015179.2"/>
</dbReference>
<evidence type="ECO:0000256" key="1">
    <source>
        <dbReference type="ARBA" id="ARBA00001947"/>
    </source>
</evidence>
<feature type="region of interest" description="Disordered" evidence="6">
    <location>
        <begin position="60"/>
        <end position="86"/>
    </location>
</feature>
<feature type="domain" description="Extradiol ring-cleavage dioxygenase class III enzyme subunit B" evidence="8">
    <location>
        <begin position="108"/>
        <end position="335"/>
    </location>
</feature>
<evidence type="ECO:0000256" key="4">
    <source>
        <dbReference type="ARBA" id="ARBA00022833"/>
    </source>
</evidence>
<organism evidence="9 10">
    <name type="scientific">Tetrahymena thermophila (strain SB210)</name>
    <dbReference type="NCBI Taxonomy" id="312017"/>
    <lineage>
        <taxon>Eukaryota</taxon>
        <taxon>Sar</taxon>
        <taxon>Alveolata</taxon>
        <taxon>Ciliophora</taxon>
        <taxon>Intramacronucleata</taxon>
        <taxon>Oligohymenophorea</taxon>
        <taxon>Hymenostomatida</taxon>
        <taxon>Tetrahymenina</taxon>
        <taxon>Tetrahymenidae</taxon>
        <taxon>Tetrahymena</taxon>
    </lineage>
</organism>
<dbReference type="OrthoDB" id="7396853at2759"/>
<dbReference type="Proteomes" id="UP000009168">
    <property type="component" value="Unassembled WGS sequence"/>
</dbReference>
<comment type="similarity">
    <text evidence="2">Belongs to the DODA-type extradiol aromatic ring-opening dioxygenase family.</text>
</comment>
<keyword evidence="7" id="KW-0472">Membrane</keyword>
<dbReference type="GeneID" id="7835318"/>
<evidence type="ECO:0000259" key="8">
    <source>
        <dbReference type="Pfam" id="PF02900"/>
    </source>
</evidence>
<name>I7M150_TETTS</name>
<dbReference type="AlphaFoldDB" id="I7M150"/>
<dbReference type="InParanoid" id="I7M150"/>
<keyword evidence="9" id="KW-0223">Dioxygenase</keyword>